<accession>A0A1G6DU28</accession>
<evidence type="ECO:0000313" key="2">
    <source>
        <dbReference type="EMBL" id="SDB48673.1"/>
    </source>
</evidence>
<dbReference type="STRING" id="665467.SAMN02982931_03777"/>
<organism evidence="2 3">
    <name type="scientific">Bauldia litoralis</name>
    <dbReference type="NCBI Taxonomy" id="665467"/>
    <lineage>
        <taxon>Bacteria</taxon>
        <taxon>Pseudomonadati</taxon>
        <taxon>Pseudomonadota</taxon>
        <taxon>Alphaproteobacteria</taxon>
        <taxon>Hyphomicrobiales</taxon>
        <taxon>Kaistiaceae</taxon>
        <taxon>Bauldia</taxon>
    </lineage>
</organism>
<sequence>MTKRDPKTIRKGMHMHGAERPASMGADGGIIAKEFGNAHKMQRELAEQAEALELRALMGEKPIQMSPEFSGRTH</sequence>
<dbReference type="Proteomes" id="UP000199071">
    <property type="component" value="Unassembled WGS sequence"/>
</dbReference>
<evidence type="ECO:0000256" key="1">
    <source>
        <dbReference type="SAM" id="MobiDB-lite"/>
    </source>
</evidence>
<dbReference type="RefSeq" id="WP_090878791.1">
    <property type="nucleotide sequence ID" value="NZ_FMXQ01000008.1"/>
</dbReference>
<evidence type="ECO:0000313" key="3">
    <source>
        <dbReference type="Proteomes" id="UP000199071"/>
    </source>
</evidence>
<proteinExistence type="predicted"/>
<protein>
    <submittedName>
        <fullName evidence="2">Uncharacterized protein</fullName>
    </submittedName>
</protein>
<gene>
    <name evidence="2" type="ORF">SAMN02982931_03777</name>
</gene>
<reference evidence="2 3" key="1">
    <citation type="submission" date="2016-10" db="EMBL/GenBank/DDBJ databases">
        <authorList>
            <person name="de Groot N.N."/>
        </authorList>
    </citation>
    <scope>NUCLEOTIDE SEQUENCE [LARGE SCALE GENOMIC DNA]</scope>
    <source>
        <strain evidence="2 3">ATCC 35022</strain>
    </source>
</reference>
<feature type="region of interest" description="Disordered" evidence="1">
    <location>
        <begin position="1"/>
        <end position="26"/>
    </location>
</feature>
<dbReference type="EMBL" id="FMXQ01000008">
    <property type="protein sequence ID" value="SDB48673.1"/>
    <property type="molecule type" value="Genomic_DNA"/>
</dbReference>
<dbReference type="AlphaFoldDB" id="A0A1G6DU28"/>
<keyword evidence="3" id="KW-1185">Reference proteome</keyword>
<name>A0A1G6DU28_9HYPH</name>